<dbReference type="PROSITE" id="PS51077">
    <property type="entry name" value="HTH_ICLR"/>
    <property type="match status" value="1"/>
</dbReference>
<dbReference type="PANTHER" id="PTHR30136:SF34">
    <property type="entry name" value="TRANSCRIPTIONAL REGULATOR"/>
    <property type="match status" value="1"/>
</dbReference>
<evidence type="ECO:0000313" key="10">
    <source>
        <dbReference type="Proteomes" id="UP000671914"/>
    </source>
</evidence>
<dbReference type="InterPro" id="IPR029016">
    <property type="entry name" value="GAF-like_dom_sf"/>
</dbReference>
<dbReference type="Gene3D" id="1.10.10.10">
    <property type="entry name" value="Winged helix-like DNA-binding domain superfamily/Winged helix DNA-binding domain"/>
    <property type="match status" value="1"/>
</dbReference>
<dbReference type="InterPro" id="IPR005471">
    <property type="entry name" value="Tscrpt_reg_IclR_N"/>
</dbReference>
<keyword evidence="1" id="KW-0319">Glycerol metabolism</keyword>
<dbReference type="InterPro" id="IPR036388">
    <property type="entry name" value="WH-like_DNA-bd_sf"/>
</dbReference>
<dbReference type="InterPro" id="IPR036390">
    <property type="entry name" value="WH_DNA-bd_sf"/>
</dbReference>
<accession>A0A975FQQ7</accession>
<dbReference type="GO" id="GO:0003677">
    <property type="term" value="F:DNA binding"/>
    <property type="evidence" value="ECO:0007669"/>
    <property type="project" value="UniProtKB-KW"/>
</dbReference>
<dbReference type="PANTHER" id="PTHR30136">
    <property type="entry name" value="HELIX-TURN-HELIX TRANSCRIPTIONAL REGULATOR, ICLR FAMILY"/>
    <property type="match status" value="1"/>
</dbReference>
<dbReference type="EMBL" id="CP071696">
    <property type="protein sequence ID" value="QTX06267.1"/>
    <property type="molecule type" value="Genomic_DNA"/>
</dbReference>
<sequence length="266" mass="27335">MALEAMPGDGFVQSLARGLAVVRAFDAEHTRMTLSEVASRTGLTRATARRFLLTLATLGYVRAEDGRFELTPRVLELGYAYLSALRLPEIIQPHLADLSRRIGESSSASVLDGDDIVYIARASTRRIMRVDIMIGTRMPAATTAMGRVLLAGRAADAGVDAVGAAGPAGAVDAGAAAVDAAGSAPGTLDVAAAVARAAADGFALVDGELEPGLRSVAVPVHARGGEVVAAVNVAVSTRTPLDELAGPLLDALRDTAARIESDLALQ</sequence>
<feature type="domain" description="IclR-ED" evidence="8">
    <location>
        <begin position="73"/>
        <end position="265"/>
    </location>
</feature>
<dbReference type="GO" id="GO:0045892">
    <property type="term" value="P:negative regulation of DNA-templated transcription"/>
    <property type="evidence" value="ECO:0007669"/>
    <property type="project" value="TreeGrafter"/>
</dbReference>
<evidence type="ECO:0000256" key="2">
    <source>
        <dbReference type="ARBA" id="ARBA00023015"/>
    </source>
</evidence>
<evidence type="ECO:0000313" key="9">
    <source>
        <dbReference type="EMBL" id="QTX06267.1"/>
    </source>
</evidence>
<reference evidence="9" key="1">
    <citation type="submission" date="2021-03" db="EMBL/GenBank/DDBJ databases">
        <title>Agromyces archimandritus sp. nov., isolated from the cockroach Archimandrita tessellata.</title>
        <authorList>
            <person name="Guzman J."/>
            <person name="Ortuzar M."/>
            <person name="Poehlein A."/>
            <person name="Daniel R."/>
            <person name="Trujillo M."/>
            <person name="Vilcinskas A."/>
        </authorList>
    </citation>
    <scope>NUCLEOTIDE SEQUENCE</scope>
    <source>
        <strain evidence="9">G127AT</strain>
    </source>
</reference>
<organism evidence="9 10">
    <name type="scientific">Agromyces archimandritae</name>
    <dbReference type="NCBI Taxonomy" id="2781962"/>
    <lineage>
        <taxon>Bacteria</taxon>
        <taxon>Bacillati</taxon>
        <taxon>Actinomycetota</taxon>
        <taxon>Actinomycetes</taxon>
        <taxon>Micrococcales</taxon>
        <taxon>Microbacteriaceae</taxon>
        <taxon>Agromyces</taxon>
    </lineage>
</organism>
<keyword evidence="3" id="KW-0238">DNA-binding</keyword>
<dbReference type="FunFam" id="1.10.10.10:FF:000056">
    <property type="entry name" value="IclR family transcriptional regulator"/>
    <property type="match status" value="1"/>
</dbReference>
<dbReference type="AlphaFoldDB" id="A0A975FQQ7"/>
<comment type="function">
    <text evidence="5">May be an activator protein for the gylABX operon.</text>
</comment>
<keyword evidence="2" id="KW-0805">Transcription regulation</keyword>
<dbReference type="PROSITE" id="PS51078">
    <property type="entry name" value="ICLR_ED"/>
    <property type="match status" value="1"/>
</dbReference>
<evidence type="ECO:0000256" key="6">
    <source>
        <dbReference type="ARBA" id="ARBA00070406"/>
    </source>
</evidence>
<dbReference type="GO" id="GO:0003700">
    <property type="term" value="F:DNA-binding transcription factor activity"/>
    <property type="evidence" value="ECO:0007669"/>
    <property type="project" value="TreeGrafter"/>
</dbReference>
<dbReference type="Proteomes" id="UP000671914">
    <property type="component" value="Chromosome"/>
</dbReference>
<dbReference type="SMART" id="SM00346">
    <property type="entry name" value="HTH_ICLR"/>
    <property type="match status" value="1"/>
</dbReference>
<dbReference type="RefSeq" id="WP_210902039.1">
    <property type="nucleotide sequence ID" value="NZ_CP071696.1"/>
</dbReference>
<evidence type="ECO:0000259" key="7">
    <source>
        <dbReference type="PROSITE" id="PS51077"/>
    </source>
</evidence>
<gene>
    <name evidence="9" type="ORF">G127AT_10275</name>
</gene>
<dbReference type="GO" id="GO:0006071">
    <property type="term" value="P:glycerol metabolic process"/>
    <property type="evidence" value="ECO:0007669"/>
    <property type="project" value="UniProtKB-KW"/>
</dbReference>
<dbReference type="Pfam" id="PF01614">
    <property type="entry name" value="IclR_C"/>
    <property type="match status" value="2"/>
</dbReference>
<name>A0A975FQQ7_9MICO</name>
<dbReference type="InterPro" id="IPR050707">
    <property type="entry name" value="HTH_MetabolicPath_Reg"/>
</dbReference>
<protein>
    <recommendedName>
        <fullName evidence="6">Glycerol operon regulatory protein</fullName>
    </recommendedName>
</protein>
<dbReference type="KEGG" id="aarc:G127AT_10275"/>
<keyword evidence="10" id="KW-1185">Reference proteome</keyword>
<dbReference type="Pfam" id="PF09339">
    <property type="entry name" value="HTH_IclR"/>
    <property type="match status" value="1"/>
</dbReference>
<keyword evidence="4" id="KW-0804">Transcription</keyword>
<evidence type="ECO:0000256" key="4">
    <source>
        <dbReference type="ARBA" id="ARBA00023163"/>
    </source>
</evidence>
<dbReference type="SUPFAM" id="SSF55781">
    <property type="entry name" value="GAF domain-like"/>
    <property type="match status" value="1"/>
</dbReference>
<evidence type="ECO:0000256" key="1">
    <source>
        <dbReference type="ARBA" id="ARBA00022798"/>
    </source>
</evidence>
<dbReference type="SUPFAM" id="SSF46785">
    <property type="entry name" value="Winged helix' DNA-binding domain"/>
    <property type="match status" value="1"/>
</dbReference>
<evidence type="ECO:0000259" key="8">
    <source>
        <dbReference type="PROSITE" id="PS51078"/>
    </source>
</evidence>
<dbReference type="InterPro" id="IPR014757">
    <property type="entry name" value="Tscrpt_reg_IclR_C"/>
</dbReference>
<proteinExistence type="predicted"/>
<evidence type="ECO:0000256" key="3">
    <source>
        <dbReference type="ARBA" id="ARBA00023125"/>
    </source>
</evidence>
<feature type="domain" description="HTH iclR-type" evidence="7">
    <location>
        <begin position="12"/>
        <end position="72"/>
    </location>
</feature>
<evidence type="ECO:0000256" key="5">
    <source>
        <dbReference type="ARBA" id="ARBA00058938"/>
    </source>
</evidence>
<dbReference type="Gene3D" id="3.30.450.40">
    <property type="match status" value="1"/>
</dbReference>